<reference evidence="1 2" key="1">
    <citation type="journal article" date="2019" name="Sci. Rep.">
        <title>Orb-weaving spider Araneus ventricosus genome elucidates the spidroin gene catalogue.</title>
        <authorList>
            <person name="Kono N."/>
            <person name="Nakamura H."/>
            <person name="Ohtoshi R."/>
            <person name="Moran D.A.P."/>
            <person name="Shinohara A."/>
            <person name="Yoshida Y."/>
            <person name="Fujiwara M."/>
            <person name="Mori M."/>
            <person name="Tomita M."/>
            <person name="Arakawa K."/>
        </authorList>
    </citation>
    <scope>NUCLEOTIDE SEQUENCE [LARGE SCALE GENOMIC DNA]</scope>
</reference>
<organism evidence="1 2">
    <name type="scientific">Araneus ventricosus</name>
    <name type="common">Orbweaver spider</name>
    <name type="synonym">Epeira ventricosa</name>
    <dbReference type="NCBI Taxonomy" id="182803"/>
    <lineage>
        <taxon>Eukaryota</taxon>
        <taxon>Metazoa</taxon>
        <taxon>Ecdysozoa</taxon>
        <taxon>Arthropoda</taxon>
        <taxon>Chelicerata</taxon>
        <taxon>Arachnida</taxon>
        <taxon>Araneae</taxon>
        <taxon>Araneomorphae</taxon>
        <taxon>Entelegynae</taxon>
        <taxon>Araneoidea</taxon>
        <taxon>Araneidae</taxon>
        <taxon>Araneus</taxon>
    </lineage>
</organism>
<gene>
    <name evidence="1" type="ORF">AVEN_105594_1</name>
</gene>
<dbReference type="PANTHER" id="PTHR46114">
    <property type="entry name" value="APPLE DOMAIN-CONTAINING PROTEIN"/>
    <property type="match status" value="1"/>
</dbReference>
<dbReference type="EMBL" id="BGPR01056816">
    <property type="protein sequence ID" value="GBO33272.1"/>
    <property type="molecule type" value="Genomic_DNA"/>
</dbReference>
<evidence type="ECO:0000313" key="2">
    <source>
        <dbReference type="Proteomes" id="UP000499080"/>
    </source>
</evidence>
<protein>
    <submittedName>
        <fullName evidence="1">Uncharacterized protein</fullName>
    </submittedName>
</protein>
<accession>A0A4Y2W8D3</accession>
<evidence type="ECO:0000313" key="1">
    <source>
        <dbReference type="EMBL" id="GBO33272.1"/>
    </source>
</evidence>
<dbReference type="AlphaFoldDB" id="A0A4Y2W8D3"/>
<sequence length="97" mass="11088">MKNHLIVIGFWITVGSNFFSHAGEGETAPFRGSIRESLGENNPAGLYNHFADFPKNTGAVSDEQGERIHQDFKVIKARYQGRWDVHMMADYCWSIKR</sequence>
<name>A0A4Y2W8D3_ARAVE</name>
<proteinExistence type="predicted"/>
<keyword evidence="2" id="KW-1185">Reference proteome</keyword>
<dbReference type="PANTHER" id="PTHR46114:SF1">
    <property type="entry name" value="ZAD DOMAIN-CONTAINING PROTEIN"/>
    <property type="match status" value="1"/>
</dbReference>
<comment type="caution">
    <text evidence="1">The sequence shown here is derived from an EMBL/GenBank/DDBJ whole genome shotgun (WGS) entry which is preliminary data.</text>
</comment>
<dbReference type="Proteomes" id="UP000499080">
    <property type="component" value="Unassembled WGS sequence"/>
</dbReference>